<feature type="domain" description="Transglutaminase-like" evidence="1">
    <location>
        <begin position="313"/>
        <end position="390"/>
    </location>
</feature>
<protein>
    <submittedName>
        <fullName evidence="2">DUF3857 domain-containing protein</fullName>
    </submittedName>
</protein>
<dbReference type="Gene3D" id="3.10.620.30">
    <property type="match status" value="1"/>
</dbReference>
<evidence type="ECO:0000313" key="2">
    <source>
        <dbReference type="EMBL" id="RXR22215.1"/>
    </source>
</evidence>
<evidence type="ECO:0000313" key="3">
    <source>
        <dbReference type="Proteomes" id="UP000289857"/>
    </source>
</evidence>
<proteinExistence type="predicted"/>
<dbReference type="SUPFAM" id="SSF54001">
    <property type="entry name" value="Cysteine proteinases"/>
    <property type="match status" value="1"/>
</dbReference>
<dbReference type="InterPro" id="IPR038765">
    <property type="entry name" value="Papain-like_cys_pep_sf"/>
</dbReference>
<name>A0A4Q1KBC7_9FLAO</name>
<dbReference type="Pfam" id="PF01841">
    <property type="entry name" value="Transglut_core"/>
    <property type="match status" value="1"/>
</dbReference>
<dbReference type="OrthoDB" id="98874at2"/>
<keyword evidence="3" id="KW-1185">Reference proteome</keyword>
<dbReference type="EMBL" id="SBKN01000005">
    <property type="protein sequence ID" value="RXR22215.1"/>
    <property type="molecule type" value="Genomic_DNA"/>
</dbReference>
<sequence length="662" mass="75834">MKLRFVFLVFFVPLLTIAQYNLDKVTKSQLEEKFYPADSTASAAFLFKTCKLKFDYNAETGFSIVAEYTLKLKIYKLEGLSWADITIPYYVGYKTLNKDVVTNVKGYTYNLIDGEIVRQKVTSEGRVDIKTNEFWAKKIVAFPSVKVGSIIELNYEIRSQDIQSIDLMQLQHAIPVAAAKLKIEIPLFFTYKIIRFGKLEFDLRSKVNQNSINYVAKVGSSRANSDYYLQFNQVVNEAELKNIPALKEEPFTNDINDYYSKIALELESVQFPDEPQKKYATTWSDVAKMLNEHEKFGKALQNSDYYIDDFNRIANDNLQPKEFMLAIFEWVKKQISWNKNKGYFSSQPLDEAYQKRSGSVADINLILISFLRMGGFDAHPVLLSTRENGAITFPSYSYFNYVVVGVKLENQLYLLDASQHAGTSTLLPTMALNDKGQMFYANGNVETVNLMPSTLSLKNTSILTKVDKDGSLSGQVKCIYTDYKCWDVLADYSASDKDNWTQQKEKKWHLDEITNYGLNDLKDKVVAEELFEFKSHKYIESIGDKLLISPLLFQSIIENPFKSDTREYPVHFSYPNREKATVVFTIPEGYSIQSFPKDVAFSLPDNAMSYKFVIAVNGNQMTVIRTLDCNQAEFSPDLFPSLKEFLTLVVSKETEKIVLIKQ</sequence>
<gene>
    <name evidence="2" type="ORF">EQG61_09460</name>
</gene>
<organism evidence="2 3">
    <name type="scientific">Flavobacterium stagni</name>
    <dbReference type="NCBI Taxonomy" id="2506421"/>
    <lineage>
        <taxon>Bacteria</taxon>
        <taxon>Pseudomonadati</taxon>
        <taxon>Bacteroidota</taxon>
        <taxon>Flavobacteriia</taxon>
        <taxon>Flavobacteriales</taxon>
        <taxon>Flavobacteriaceae</taxon>
        <taxon>Flavobacterium</taxon>
    </lineage>
</organism>
<evidence type="ECO:0000259" key="1">
    <source>
        <dbReference type="Pfam" id="PF01841"/>
    </source>
</evidence>
<dbReference type="InterPro" id="IPR002931">
    <property type="entry name" value="Transglutaminase-like"/>
</dbReference>
<dbReference type="Proteomes" id="UP000289857">
    <property type="component" value="Unassembled WGS sequence"/>
</dbReference>
<accession>A0A4Q1KBC7</accession>
<dbReference type="RefSeq" id="WP_129461673.1">
    <property type="nucleotide sequence ID" value="NZ_SBKN01000005.1"/>
</dbReference>
<dbReference type="Gene3D" id="2.60.40.3140">
    <property type="match status" value="1"/>
</dbReference>
<dbReference type="Gene3D" id="2.60.120.1130">
    <property type="match status" value="1"/>
</dbReference>
<dbReference type="AlphaFoldDB" id="A0A4Q1KBC7"/>
<comment type="caution">
    <text evidence="2">The sequence shown here is derived from an EMBL/GenBank/DDBJ whole genome shotgun (WGS) entry which is preliminary data.</text>
</comment>
<reference evidence="3" key="1">
    <citation type="submission" date="2019-01" db="EMBL/GenBank/DDBJ databases">
        <title>Cytophagaceae bacterium strain CAR-16.</title>
        <authorList>
            <person name="Chen W.-M."/>
        </authorList>
    </citation>
    <scope>NUCLEOTIDE SEQUENCE [LARGE SCALE GENOMIC DNA]</scope>
    <source>
        <strain evidence="3">WWJ-16</strain>
    </source>
</reference>